<evidence type="ECO:0000313" key="4">
    <source>
        <dbReference type="EMBL" id="GAA2374454.1"/>
    </source>
</evidence>
<dbReference type="Proteomes" id="UP001501170">
    <property type="component" value="Unassembled WGS sequence"/>
</dbReference>
<comment type="caution">
    <text evidence="4">The sequence shown here is derived from an EMBL/GenBank/DDBJ whole genome shotgun (WGS) entry which is preliminary data.</text>
</comment>
<feature type="transmembrane region" description="Helical" evidence="2">
    <location>
        <begin position="23"/>
        <end position="44"/>
    </location>
</feature>
<accession>A0ABN3HAZ1</accession>
<proteinExistence type="predicted"/>
<feature type="domain" description="LytR/CpsA/Psr regulator C-terminal" evidence="3">
    <location>
        <begin position="98"/>
        <end position="188"/>
    </location>
</feature>
<keyword evidence="2" id="KW-1133">Transmembrane helix</keyword>
<organism evidence="4 5">
    <name type="scientific">Gordonia cholesterolivorans</name>
    <dbReference type="NCBI Taxonomy" id="559625"/>
    <lineage>
        <taxon>Bacteria</taxon>
        <taxon>Bacillati</taxon>
        <taxon>Actinomycetota</taxon>
        <taxon>Actinomycetes</taxon>
        <taxon>Mycobacteriales</taxon>
        <taxon>Gordoniaceae</taxon>
        <taxon>Gordonia</taxon>
    </lineage>
</organism>
<reference evidence="4 5" key="1">
    <citation type="journal article" date="2019" name="Int. J. Syst. Evol. Microbiol.">
        <title>The Global Catalogue of Microorganisms (GCM) 10K type strain sequencing project: providing services to taxonomists for standard genome sequencing and annotation.</title>
        <authorList>
            <consortium name="The Broad Institute Genomics Platform"/>
            <consortium name="The Broad Institute Genome Sequencing Center for Infectious Disease"/>
            <person name="Wu L."/>
            <person name="Ma J."/>
        </authorList>
    </citation>
    <scope>NUCLEOTIDE SEQUENCE [LARGE SCALE GENOMIC DNA]</scope>
    <source>
        <strain evidence="4 5">JCM 16227</strain>
    </source>
</reference>
<name>A0ABN3HAZ1_9ACTN</name>
<keyword evidence="2" id="KW-0812">Transmembrane</keyword>
<dbReference type="InterPro" id="IPR027381">
    <property type="entry name" value="LytR/CpsA/Psr_C"/>
</dbReference>
<keyword evidence="5" id="KW-1185">Reference proteome</keyword>
<evidence type="ECO:0000256" key="1">
    <source>
        <dbReference type="SAM" id="MobiDB-lite"/>
    </source>
</evidence>
<dbReference type="NCBIfam" id="NF035953">
    <property type="entry name" value="integrity_Cei"/>
    <property type="match status" value="1"/>
</dbReference>
<evidence type="ECO:0000256" key="2">
    <source>
        <dbReference type="SAM" id="Phobius"/>
    </source>
</evidence>
<gene>
    <name evidence="4" type="primary">cei</name>
    <name evidence="4" type="ORF">GCM10009855_12140</name>
</gene>
<feature type="region of interest" description="Disordered" evidence="1">
    <location>
        <begin position="49"/>
        <end position="84"/>
    </location>
</feature>
<dbReference type="RefSeq" id="WP_062366870.1">
    <property type="nucleotide sequence ID" value="NZ_BAAARB010000004.1"/>
</dbReference>
<sequence>MVSKIATGYTTDVKGRPFRRRHLMPALIVVAVLAVAAITAWSVALTGGGDEARPTDCNMPEAASPSDRSGAPATPPPNLKPVSSTEMLSVAPAGLSTFKVRVFNSAAPRGSARSVSDDLVAEGFTPGDPAYADDTVYSDQNLHCVAQIRFGQAGQAGAAAVWLAAPCAQLVDDGRTGTDVDLALGEYYTQGRPTQDSQAALEALRSVDPKNPKTAIDRSLIEAVHNQAC</sequence>
<evidence type="ECO:0000259" key="3">
    <source>
        <dbReference type="Pfam" id="PF13399"/>
    </source>
</evidence>
<evidence type="ECO:0000313" key="5">
    <source>
        <dbReference type="Proteomes" id="UP001501170"/>
    </source>
</evidence>
<dbReference type="EMBL" id="BAAARB010000004">
    <property type="protein sequence ID" value="GAA2374454.1"/>
    <property type="molecule type" value="Genomic_DNA"/>
</dbReference>
<dbReference type="Pfam" id="PF13399">
    <property type="entry name" value="LytR_C"/>
    <property type="match status" value="1"/>
</dbReference>
<keyword evidence="2" id="KW-0472">Membrane</keyword>
<protein>
    <submittedName>
        <fullName evidence="4">Envelope integrity protein Cei</fullName>
    </submittedName>
</protein>